<reference evidence="5 6" key="1">
    <citation type="submission" date="2005-09" db="EMBL/GenBank/DDBJ databases">
        <authorList>
            <person name="Mural R.J."/>
            <person name="Li P.W."/>
            <person name="Adams M.D."/>
            <person name="Amanatides P.G."/>
            <person name="Baden-Tillson H."/>
            <person name="Barnstead M."/>
            <person name="Chin S.H."/>
            <person name="Dew I."/>
            <person name="Evans C.A."/>
            <person name="Ferriera S."/>
            <person name="Flanigan M."/>
            <person name="Fosler C."/>
            <person name="Glodek A."/>
            <person name="Gu Z."/>
            <person name="Holt R.A."/>
            <person name="Jennings D."/>
            <person name="Kraft C.L."/>
            <person name="Lu F."/>
            <person name="Nguyen T."/>
            <person name="Nusskern D.R."/>
            <person name="Pfannkoch C.M."/>
            <person name="Sitter C."/>
            <person name="Sutton G.G."/>
            <person name="Venter J.C."/>
            <person name="Wang Z."/>
            <person name="Woodage T."/>
            <person name="Zheng X.H."/>
            <person name="Zhong F."/>
        </authorList>
    </citation>
    <scope>NUCLEOTIDE SEQUENCE [LARGE SCALE GENOMIC DNA]</scope>
    <source>
        <strain>BN</strain>
        <strain evidence="6">Sprague-Dawley</strain>
    </source>
</reference>
<dbReference type="AlphaFoldDB" id="A6IC27"/>
<dbReference type="Gene3D" id="6.10.140.60">
    <property type="match status" value="1"/>
</dbReference>
<keyword evidence="3" id="KW-0732">Signal</keyword>
<evidence type="ECO:0000313" key="6">
    <source>
        <dbReference type="Proteomes" id="UP000234681"/>
    </source>
</evidence>
<dbReference type="GO" id="GO:0004190">
    <property type="term" value="F:aspartic-type endopeptidase activity"/>
    <property type="evidence" value="ECO:0007669"/>
    <property type="project" value="InterPro"/>
</dbReference>
<gene>
    <name evidence="5 7" type="primary">Ctse</name>
    <name evidence="5" type="ORF">rCG_46116</name>
</gene>
<accession>A6IC27</accession>
<dbReference type="EMBL" id="CH473958">
    <property type="protein sequence ID" value="EDM09821.1"/>
    <property type="molecule type" value="Genomic_DNA"/>
</dbReference>
<organism evidence="5 6">
    <name type="scientific">Rattus norvegicus</name>
    <name type="common">Rat</name>
    <dbReference type="NCBI Taxonomy" id="10116"/>
    <lineage>
        <taxon>Eukaryota</taxon>
        <taxon>Metazoa</taxon>
        <taxon>Chordata</taxon>
        <taxon>Craniata</taxon>
        <taxon>Vertebrata</taxon>
        <taxon>Euteleostomi</taxon>
        <taxon>Mammalia</taxon>
        <taxon>Eutheria</taxon>
        <taxon>Euarchontoglires</taxon>
        <taxon>Glires</taxon>
        <taxon>Rodentia</taxon>
        <taxon>Myomorpha</taxon>
        <taxon>Muroidea</taxon>
        <taxon>Muridae</taxon>
        <taxon>Murinae</taxon>
        <taxon>Rattus</taxon>
    </lineage>
</organism>
<sequence length="79" mass="9221">MKPLFVLLLLLLLLDLAQAQGVLHRVPLRRHQSLRKKLRAQGQLSDFWRSHNLDMIEFSESCNVDKGINDMRWIVPLST</sequence>
<evidence type="ECO:0000259" key="4">
    <source>
        <dbReference type="Pfam" id="PF07966"/>
    </source>
</evidence>
<dbReference type="Pfam" id="PF07966">
    <property type="entry name" value="A1_Propeptide"/>
    <property type="match status" value="1"/>
</dbReference>
<proteinExistence type="inferred from homology"/>
<dbReference type="Proteomes" id="UP000234681">
    <property type="component" value="Chromosome 13"/>
</dbReference>
<dbReference type="InterPro" id="IPR012848">
    <property type="entry name" value="Aspartic_peptidase_N"/>
</dbReference>
<dbReference type="RGD" id="2446">
    <property type="gene designation" value="Ctse"/>
</dbReference>
<evidence type="ECO:0000256" key="2">
    <source>
        <dbReference type="ARBA" id="ARBA00022801"/>
    </source>
</evidence>
<feature type="signal peptide" evidence="3">
    <location>
        <begin position="1"/>
        <end position="19"/>
    </location>
</feature>
<evidence type="ECO:0000313" key="5">
    <source>
        <dbReference type="EMBL" id="EDM09821.1"/>
    </source>
</evidence>
<name>A6IC27_RAT</name>
<keyword evidence="2" id="KW-0378">Hydrolase</keyword>
<comment type="similarity">
    <text evidence="1">Belongs to the peptidase A1 family.</text>
</comment>
<evidence type="ECO:0000313" key="7">
    <source>
        <dbReference type="RGD" id="2446"/>
    </source>
</evidence>
<protein>
    <submittedName>
        <fullName evidence="5">Cathepsin E, isoform CRA_b</fullName>
    </submittedName>
</protein>
<dbReference type="GO" id="GO:0006508">
    <property type="term" value="P:proteolysis"/>
    <property type="evidence" value="ECO:0007669"/>
    <property type="project" value="InterPro"/>
</dbReference>
<feature type="domain" description="Aspartic peptidase N-terminal" evidence="4">
    <location>
        <begin position="25"/>
        <end position="51"/>
    </location>
</feature>
<feature type="chain" id="PRO_5039942322" evidence="3">
    <location>
        <begin position="20"/>
        <end position="79"/>
    </location>
</feature>
<evidence type="ECO:0000256" key="3">
    <source>
        <dbReference type="SAM" id="SignalP"/>
    </source>
</evidence>
<evidence type="ECO:0000256" key="1">
    <source>
        <dbReference type="ARBA" id="ARBA00007447"/>
    </source>
</evidence>